<dbReference type="Proteomes" id="UP000518887">
    <property type="component" value="Unassembled WGS sequence"/>
</dbReference>
<dbReference type="AlphaFoldDB" id="A0A7W8LL36"/>
<dbReference type="RefSeq" id="WP_184656840.1">
    <property type="nucleotide sequence ID" value="NZ_JACHFQ010000001.1"/>
</dbReference>
<name>A0A7W8LL36_9SPIR</name>
<comment type="caution">
    <text evidence="1">The sequence shown here is derived from an EMBL/GenBank/DDBJ whole genome shotgun (WGS) entry which is preliminary data.</text>
</comment>
<dbReference type="EMBL" id="JACHFQ010000001">
    <property type="protein sequence ID" value="MBB5225004.1"/>
    <property type="molecule type" value="Genomic_DNA"/>
</dbReference>
<protein>
    <recommendedName>
        <fullName evidence="3">DUF3990 domain-containing protein</fullName>
    </recommendedName>
</protein>
<dbReference type="InterPro" id="IPR025051">
    <property type="entry name" value="DUF3990"/>
</dbReference>
<accession>A0A7W8LL36</accession>
<gene>
    <name evidence="1" type="ORF">HNP76_000344</name>
</gene>
<reference evidence="1 2" key="1">
    <citation type="submission" date="2020-08" db="EMBL/GenBank/DDBJ databases">
        <title>Genomic Encyclopedia of Type Strains, Phase IV (KMG-IV): sequencing the most valuable type-strain genomes for metagenomic binning, comparative biology and taxonomic classification.</title>
        <authorList>
            <person name="Goeker M."/>
        </authorList>
    </citation>
    <scope>NUCLEOTIDE SEQUENCE [LARGE SCALE GENOMIC DNA]</scope>
    <source>
        <strain evidence="1 2">DSM 103462</strain>
    </source>
</reference>
<evidence type="ECO:0000313" key="2">
    <source>
        <dbReference type="Proteomes" id="UP000518887"/>
    </source>
</evidence>
<evidence type="ECO:0000313" key="1">
    <source>
        <dbReference type="EMBL" id="MBB5225004.1"/>
    </source>
</evidence>
<proteinExistence type="predicted"/>
<sequence>MAKIQIFHGSENIIPSPQFNLGNPKNDYGYGFYCTENIELAKEWGCSEEKDGFANEYILELEGLEILNLSNHEYNILNWLSILLENRTFELSSDVARTAKSFLLENFFIPYRSYDVIKGYRADDSYFSFANAFLNNTISLQKLNRAMYLGKLGEQIVLKSKKAFSHLEFKGSLVAERSIYYPKKMFRDTTARKTFFEMRSKSEITDSNAIFVMDLIRGDIKHGDPRIPAVLFE</sequence>
<dbReference type="Pfam" id="PF13151">
    <property type="entry name" value="DUF3990"/>
    <property type="match status" value="1"/>
</dbReference>
<keyword evidence="2" id="KW-1185">Reference proteome</keyword>
<evidence type="ECO:0008006" key="3">
    <source>
        <dbReference type="Google" id="ProtNLM"/>
    </source>
</evidence>
<organism evidence="1 2">
    <name type="scientific">Treponema ruminis</name>
    <dbReference type="NCBI Taxonomy" id="744515"/>
    <lineage>
        <taxon>Bacteria</taxon>
        <taxon>Pseudomonadati</taxon>
        <taxon>Spirochaetota</taxon>
        <taxon>Spirochaetia</taxon>
        <taxon>Spirochaetales</taxon>
        <taxon>Treponemataceae</taxon>
        <taxon>Treponema</taxon>
    </lineage>
</organism>